<accession>A0A0A1W0I3</accession>
<proteinExistence type="predicted"/>
<dbReference type="InterPro" id="IPR018449">
    <property type="entry name" value="NIL_domain"/>
</dbReference>
<dbReference type="RefSeq" id="WP_045361220.1">
    <property type="nucleotide sequence ID" value="NZ_BBPA01000066.1"/>
</dbReference>
<evidence type="ECO:0000256" key="1">
    <source>
        <dbReference type="SAM" id="MobiDB-lite"/>
    </source>
</evidence>
<feature type="compositionally biased region" description="Polar residues" evidence="1">
    <location>
        <begin position="1"/>
        <end position="14"/>
    </location>
</feature>
<dbReference type="EMBL" id="BBPA01000066">
    <property type="protein sequence ID" value="GAL95026.1"/>
    <property type="molecule type" value="Genomic_DNA"/>
</dbReference>
<feature type="region of interest" description="Disordered" evidence="1">
    <location>
        <begin position="1"/>
        <end position="25"/>
    </location>
</feature>
<protein>
    <submittedName>
        <fullName evidence="3">Ferredoxin</fullName>
    </submittedName>
</protein>
<name>A0A0A1W0I3_MICAE</name>
<dbReference type="Gene3D" id="3.30.70.260">
    <property type="match status" value="1"/>
</dbReference>
<organism evidence="3 4">
    <name type="scientific">Microcystis aeruginosa NIES-44</name>
    <dbReference type="NCBI Taxonomy" id="449439"/>
    <lineage>
        <taxon>Bacteria</taxon>
        <taxon>Bacillati</taxon>
        <taxon>Cyanobacteriota</taxon>
        <taxon>Cyanophyceae</taxon>
        <taxon>Oscillatoriophycideae</taxon>
        <taxon>Chroococcales</taxon>
        <taxon>Microcystaceae</taxon>
        <taxon>Microcystis</taxon>
    </lineage>
</organism>
<dbReference type="AlphaFoldDB" id="A0A0A1W0I3"/>
<dbReference type="InterPro" id="IPR045865">
    <property type="entry name" value="ACT-like_dom_sf"/>
</dbReference>
<reference evidence="4" key="1">
    <citation type="journal article" date="2015" name="Genome">
        <title>Whole Genome Sequence of the Non-Microcystin-Producing Microcystis aeruginosa Strain NIES-44.</title>
        <authorList>
            <person name="Okano K."/>
            <person name="Miyata N."/>
            <person name="Ozaki Y."/>
        </authorList>
    </citation>
    <scope>NUCLEOTIDE SEQUENCE [LARGE SCALE GENOMIC DNA]</scope>
    <source>
        <strain evidence="4">NIES-44</strain>
    </source>
</reference>
<comment type="caution">
    <text evidence="3">The sequence shown here is derived from an EMBL/GenBank/DDBJ whole genome shotgun (WGS) entry which is preliminary data.</text>
</comment>
<dbReference type="Proteomes" id="UP000030321">
    <property type="component" value="Unassembled WGS sequence"/>
</dbReference>
<dbReference type="Pfam" id="PF09383">
    <property type="entry name" value="NIL"/>
    <property type="match status" value="1"/>
</dbReference>
<dbReference type="SMART" id="SM00930">
    <property type="entry name" value="NIL"/>
    <property type="match status" value="1"/>
</dbReference>
<evidence type="ECO:0000313" key="3">
    <source>
        <dbReference type="EMBL" id="GAL95026.1"/>
    </source>
</evidence>
<gene>
    <name evidence="3" type="ORF">N44_03881</name>
</gene>
<evidence type="ECO:0000313" key="4">
    <source>
        <dbReference type="Proteomes" id="UP000030321"/>
    </source>
</evidence>
<sequence>MDNQPQWQTINHPQSDLHLDQSGLDRPTSRRIKIRIPKQYINEPIIAGLGSFPGLKVNIFSALLAANNNQDGWFDLQLQGNSQGIENALSYLADLDVEVWYDSAQVLEEADNW</sequence>
<feature type="domain" description="NIL" evidence="2">
    <location>
        <begin position="28"/>
        <end position="102"/>
    </location>
</feature>
<dbReference type="SUPFAM" id="SSF55021">
    <property type="entry name" value="ACT-like"/>
    <property type="match status" value="1"/>
</dbReference>
<evidence type="ECO:0000259" key="2">
    <source>
        <dbReference type="SMART" id="SM00930"/>
    </source>
</evidence>